<comment type="subcellular location">
    <subcellularLocation>
        <location evidence="1">Cell membrane</location>
        <topology evidence="1">Multi-pass membrane protein</topology>
    </subcellularLocation>
</comment>
<evidence type="ECO:0000256" key="1">
    <source>
        <dbReference type="ARBA" id="ARBA00004651"/>
    </source>
</evidence>
<accession>A0A498R9A1</accession>
<evidence type="ECO:0000256" key="2">
    <source>
        <dbReference type="ARBA" id="ARBA00022448"/>
    </source>
</evidence>
<keyword evidence="3 6" id="KW-0812">Transmembrane</keyword>
<name>A0A498R9A1_9FIRM</name>
<dbReference type="PROSITE" id="PS50850">
    <property type="entry name" value="MFS"/>
    <property type="match status" value="1"/>
</dbReference>
<feature type="transmembrane region" description="Helical" evidence="6">
    <location>
        <begin position="288"/>
        <end position="306"/>
    </location>
</feature>
<feature type="transmembrane region" description="Helical" evidence="6">
    <location>
        <begin position="12"/>
        <end position="29"/>
    </location>
</feature>
<proteinExistence type="predicted"/>
<reference evidence="8 9" key="1">
    <citation type="submission" date="2018-06" db="EMBL/GenBank/DDBJ databases">
        <authorList>
            <person name="Strepis N."/>
        </authorList>
    </citation>
    <scope>NUCLEOTIDE SEQUENCE [LARGE SCALE GENOMIC DNA]</scope>
    <source>
        <strain evidence="8">LUCI</strain>
    </source>
</reference>
<dbReference type="GO" id="GO:0005886">
    <property type="term" value="C:plasma membrane"/>
    <property type="evidence" value="ECO:0007669"/>
    <property type="project" value="UniProtKB-SubCell"/>
</dbReference>
<dbReference type="AlphaFoldDB" id="A0A498R9A1"/>
<dbReference type="RefSeq" id="WP_122628680.1">
    <property type="nucleotide sequence ID" value="NZ_UPPP01000080.1"/>
</dbReference>
<feature type="transmembrane region" description="Helical" evidence="6">
    <location>
        <begin position="312"/>
        <end position="334"/>
    </location>
</feature>
<dbReference type="Proteomes" id="UP000277811">
    <property type="component" value="Unassembled WGS sequence"/>
</dbReference>
<keyword evidence="2" id="KW-0813">Transport</keyword>
<keyword evidence="5 6" id="KW-0472">Membrane</keyword>
<dbReference type="Pfam" id="PF07690">
    <property type="entry name" value="MFS_1"/>
    <property type="match status" value="1"/>
</dbReference>
<dbReference type="SUPFAM" id="SSF103473">
    <property type="entry name" value="MFS general substrate transporter"/>
    <property type="match status" value="1"/>
</dbReference>
<feature type="transmembrane region" description="Helical" evidence="6">
    <location>
        <begin position="82"/>
        <end position="101"/>
    </location>
</feature>
<dbReference type="InterPro" id="IPR050382">
    <property type="entry name" value="MFS_Na/Anion_cotransporter"/>
</dbReference>
<evidence type="ECO:0000313" key="9">
    <source>
        <dbReference type="Proteomes" id="UP000277811"/>
    </source>
</evidence>
<feature type="transmembrane region" description="Helical" evidence="6">
    <location>
        <begin position="222"/>
        <end position="243"/>
    </location>
</feature>
<gene>
    <name evidence="8" type="ORF">LUCI_3014</name>
</gene>
<dbReference type="InterPro" id="IPR011701">
    <property type="entry name" value="MFS"/>
</dbReference>
<feature type="transmembrane region" description="Helical" evidence="6">
    <location>
        <begin position="141"/>
        <end position="165"/>
    </location>
</feature>
<dbReference type="PANTHER" id="PTHR11662:SF399">
    <property type="entry name" value="FI19708P1-RELATED"/>
    <property type="match status" value="1"/>
</dbReference>
<dbReference type="EMBL" id="UPPP01000080">
    <property type="protein sequence ID" value="VBB07749.1"/>
    <property type="molecule type" value="Genomic_DNA"/>
</dbReference>
<keyword evidence="4 6" id="KW-1133">Transmembrane helix</keyword>
<feature type="transmembrane region" description="Helical" evidence="6">
    <location>
        <begin position="171"/>
        <end position="190"/>
    </location>
</feature>
<evidence type="ECO:0000256" key="6">
    <source>
        <dbReference type="SAM" id="Phobius"/>
    </source>
</evidence>
<feature type="transmembrane region" description="Helical" evidence="6">
    <location>
        <begin position="377"/>
        <end position="401"/>
    </location>
</feature>
<evidence type="ECO:0000256" key="3">
    <source>
        <dbReference type="ARBA" id="ARBA00022692"/>
    </source>
</evidence>
<evidence type="ECO:0000256" key="4">
    <source>
        <dbReference type="ARBA" id="ARBA00022989"/>
    </source>
</evidence>
<evidence type="ECO:0000313" key="8">
    <source>
        <dbReference type="EMBL" id="VBB07749.1"/>
    </source>
</evidence>
<dbReference type="CDD" id="cd17319">
    <property type="entry name" value="MFS_ExuT_GudP_like"/>
    <property type="match status" value="1"/>
</dbReference>
<evidence type="ECO:0000259" key="7">
    <source>
        <dbReference type="PROSITE" id="PS50850"/>
    </source>
</evidence>
<organism evidence="8 9">
    <name type="scientific">Lucifera butyrica</name>
    <dbReference type="NCBI Taxonomy" id="1351585"/>
    <lineage>
        <taxon>Bacteria</taxon>
        <taxon>Bacillati</taxon>
        <taxon>Bacillota</taxon>
        <taxon>Negativicutes</taxon>
        <taxon>Veillonellales</taxon>
        <taxon>Veillonellaceae</taxon>
        <taxon>Lucifera</taxon>
    </lineage>
</organism>
<dbReference type="GO" id="GO:0022857">
    <property type="term" value="F:transmembrane transporter activity"/>
    <property type="evidence" value="ECO:0007669"/>
    <property type="project" value="InterPro"/>
</dbReference>
<dbReference type="Gene3D" id="1.20.1250.20">
    <property type="entry name" value="MFS general substrate transporter like domains"/>
    <property type="match status" value="2"/>
</dbReference>
<dbReference type="OrthoDB" id="6360at2"/>
<sequence length="409" mass="45047">MNELMGQSNKNQKWTMLCLMWLTMFVSYLDRVNIAVAGPTMMHDLNMSPWIFGSVLSSFTFGYALIQIPGGYLADKFGAKRMMLIAIICWSIFTGLTGVVSSVSLLIAVRVLFGIGEGIALGAQFKLVADYFSSEERSSANAFFLTALAIGPAFVGPIAAWIIGLTGWRELFLYFTIPGLVMAVLLFKFLPEKPVAGVVHTEILNKHGSKAGWKDIVTYPTVWLLFFTYMFFNIAFWGFLLWIPSYLSLARHIELKTMGFYASMPYIFGFFGMIILGWLGNKIMKHQTSLVAVGYLMTGFALYVAFTQESALGCLAALSCAGFFLYGGFGPFWATAQDQIPDELRATFSGFVNFGGQIGGFFAPIVVGAIVSFTGSFWGGFLFLISGLILAAGMLFILQILSARSRILR</sequence>
<feature type="domain" description="Major facilitator superfamily (MFS) profile" evidence="7">
    <location>
        <begin position="16"/>
        <end position="405"/>
    </location>
</feature>
<evidence type="ECO:0000256" key="5">
    <source>
        <dbReference type="ARBA" id="ARBA00023136"/>
    </source>
</evidence>
<feature type="transmembrane region" description="Helical" evidence="6">
    <location>
        <begin position="49"/>
        <end position="70"/>
    </location>
</feature>
<keyword evidence="9" id="KW-1185">Reference proteome</keyword>
<feature type="transmembrane region" description="Helical" evidence="6">
    <location>
        <begin position="346"/>
        <end position="371"/>
    </location>
</feature>
<dbReference type="InterPro" id="IPR036259">
    <property type="entry name" value="MFS_trans_sf"/>
</dbReference>
<dbReference type="InterPro" id="IPR020846">
    <property type="entry name" value="MFS_dom"/>
</dbReference>
<dbReference type="PANTHER" id="PTHR11662">
    <property type="entry name" value="SOLUTE CARRIER FAMILY 17"/>
    <property type="match status" value="1"/>
</dbReference>
<feature type="transmembrane region" description="Helical" evidence="6">
    <location>
        <begin position="263"/>
        <end position="281"/>
    </location>
</feature>
<protein>
    <recommendedName>
        <fullName evidence="7">Major facilitator superfamily (MFS) profile domain-containing protein</fullName>
    </recommendedName>
</protein>